<dbReference type="RefSeq" id="XP_018144243.1">
    <property type="nucleotide sequence ID" value="XM_018293878.1"/>
</dbReference>
<organism evidence="1 2">
    <name type="scientific">Pochonia chlamydosporia 170</name>
    <dbReference type="NCBI Taxonomy" id="1380566"/>
    <lineage>
        <taxon>Eukaryota</taxon>
        <taxon>Fungi</taxon>
        <taxon>Dikarya</taxon>
        <taxon>Ascomycota</taxon>
        <taxon>Pezizomycotina</taxon>
        <taxon>Sordariomycetes</taxon>
        <taxon>Hypocreomycetidae</taxon>
        <taxon>Hypocreales</taxon>
        <taxon>Clavicipitaceae</taxon>
        <taxon>Pochonia</taxon>
    </lineage>
</organism>
<keyword evidence="2" id="KW-1185">Reference proteome</keyword>
<gene>
    <name evidence="1" type="ORF">VFPPC_16125</name>
</gene>
<reference evidence="1 2" key="1">
    <citation type="journal article" date="2016" name="PLoS Pathog.">
        <title>Biosynthesis of antibiotic leucinostatins in bio-control fungus Purpureocillium lilacinum and their inhibition on phytophthora revealed by genome mining.</title>
        <authorList>
            <person name="Wang G."/>
            <person name="Liu Z."/>
            <person name="Lin R."/>
            <person name="Li E."/>
            <person name="Mao Z."/>
            <person name="Ling J."/>
            <person name="Yang Y."/>
            <person name="Yin W.B."/>
            <person name="Xie B."/>
        </authorList>
    </citation>
    <scope>NUCLEOTIDE SEQUENCE [LARGE SCALE GENOMIC DNA]</scope>
    <source>
        <strain evidence="1">170</strain>
    </source>
</reference>
<dbReference type="AlphaFoldDB" id="A0A179FNG1"/>
<sequence length="106" mass="11986">MVLHVIQCCLGYDLFERSRSAVHVSFLTEVNHVGDKWLTFRKATNQRQCSVTRSLRAMYMMGRRSRVVRNVLLVKDCGMLTEDIFAHKGGQLLCTGTGGIMSMTCI</sequence>
<evidence type="ECO:0000313" key="2">
    <source>
        <dbReference type="Proteomes" id="UP000078397"/>
    </source>
</evidence>
<dbReference type="KEGG" id="pchm:VFPPC_16125"/>
<dbReference type="GeneID" id="28857872"/>
<proteinExistence type="predicted"/>
<evidence type="ECO:0000313" key="1">
    <source>
        <dbReference type="EMBL" id="OAQ67156.1"/>
    </source>
</evidence>
<dbReference type="EMBL" id="LSBJ02000004">
    <property type="protein sequence ID" value="OAQ67156.1"/>
    <property type="molecule type" value="Genomic_DNA"/>
</dbReference>
<comment type="caution">
    <text evidence="1">The sequence shown here is derived from an EMBL/GenBank/DDBJ whole genome shotgun (WGS) entry which is preliminary data.</text>
</comment>
<dbReference type="Proteomes" id="UP000078397">
    <property type="component" value="Unassembled WGS sequence"/>
</dbReference>
<name>A0A179FNG1_METCM</name>
<accession>A0A179FNG1</accession>
<protein>
    <submittedName>
        <fullName evidence="1">Uncharacterized protein</fullName>
    </submittedName>
</protein>